<evidence type="ECO:0000313" key="2">
    <source>
        <dbReference type="EMBL" id="QLH84915.1"/>
    </source>
</evidence>
<name>A0A7D5TG52_9EURY</name>
<evidence type="ECO:0000313" key="3">
    <source>
        <dbReference type="Proteomes" id="UP000509346"/>
    </source>
</evidence>
<sequence length="474" mass="49149">MSVAFVWMVWRSSKYTHVRFERLNPDLLLTTVPTRTAALGLLGFVYARLLTTLAVPALGIAVGIAVGLRSPTVVLTVALAFACLAALAAALGTVSRLAARLVALRFARARHYRDLLVVFGWIPLVAGAMLLQELSLSIAPVVGIFGAVPLAWFVDLALVGAVDGTVGSTRHTLGAFALLATAVPVCAAATTVLARRVWERGPAGSTGARGSHSLLETGAVERVVGERIPRATYTVARERWLMERRVPRGLLSTGYALLFMGVVGFPLVALAGGTTGLLVYFAVTLGLVTGVAFGSDPIGTEYRALPMLLTSVTGRQFVGGLRLAATVVGVPLVALGTVPLGIVGSVGVARTVLIALLGSAVCTCTASVAAAVGLGVERVEYAPVPFFFTDVPIYGELGATAFLRHGLVLAVGALASAPAFAGTAPPVVERVAALGVPTGVVEIGSLLLAVVLAAAIARIAFERAVQRFREYQIR</sequence>
<keyword evidence="3" id="KW-1185">Reference proteome</keyword>
<keyword evidence="1" id="KW-0472">Membrane</keyword>
<feature type="transmembrane region" description="Helical" evidence="1">
    <location>
        <begin position="138"/>
        <end position="161"/>
    </location>
</feature>
<feature type="transmembrane region" description="Helical" evidence="1">
    <location>
        <begin position="352"/>
        <end position="376"/>
    </location>
</feature>
<feature type="transmembrane region" description="Helical" evidence="1">
    <location>
        <begin position="73"/>
        <end position="95"/>
    </location>
</feature>
<accession>A0A7D5TG52</accession>
<feature type="transmembrane region" description="Helical" evidence="1">
    <location>
        <begin position="173"/>
        <end position="194"/>
    </location>
</feature>
<protein>
    <submittedName>
        <fullName evidence="2">Uncharacterized protein</fullName>
    </submittedName>
</protein>
<dbReference type="EMBL" id="CP058909">
    <property type="protein sequence ID" value="QLH84915.1"/>
    <property type="molecule type" value="Genomic_DNA"/>
</dbReference>
<feature type="transmembrane region" description="Helical" evidence="1">
    <location>
        <begin position="277"/>
        <end position="299"/>
    </location>
</feature>
<dbReference type="KEGG" id="hpel:HZS54_05755"/>
<evidence type="ECO:0000256" key="1">
    <source>
        <dbReference type="SAM" id="Phobius"/>
    </source>
</evidence>
<dbReference type="OrthoDB" id="275683at2157"/>
<gene>
    <name evidence="2" type="ORF">HZS54_05755</name>
</gene>
<keyword evidence="1" id="KW-1133">Transmembrane helix</keyword>
<feature type="transmembrane region" description="Helical" evidence="1">
    <location>
        <begin position="320"/>
        <end position="346"/>
    </location>
</feature>
<feature type="transmembrane region" description="Helical" evidence="1">
    <location>
        <begin position="115"/>
        <end position="131"/>
    </location>
</feature>
<feature type="transmembrane region" description="Helical" evidence="1">
    <location>
        <begin position="249"/>
        <end position="271"/>
    </location>
</feature>
<keyword evidence="1" id="KW-0812">Transmembrane</keyword>
<reference evidence="2 3" key="1">
    <citation type="submission" date="2020-07" db="EMBL/GenBank/DDBJ databases">
        <title>Halosimplex litoreum sp. nov. and Halosimplex rubrum sp. nov., isolated from different salt environments.</title>
        <authorList>
            <person name="Cui H."/>
        </authorList>
    </citation>
    <scope>NUCLEOTIDE SEQUENCE [LARGE SCALE GENOMIC DNA]</scope>
    <source>
        <strain evidence="2 3">R2</strain>
    </source>
</reference>
<organism evidence="2 3">
    <name type="scientific">Halosimplex pelagicum</name>
    <dbReference type="NCBI Taxonomy" id="869886"/>
    <lineage>
        <taxon>Archaea</taxon>
        <taxon>Methanobacteriati</taxon>
        <taxon>Methanobacteriota</taxon>
        <taxon>Stenosarchaea group</taxon>
        <taxon>Halobacteria</taxon>
        <taxon>Halobacteriales</taxon>
        <taxon>Haloarculaceae</taxon>
        <taxon>Halosimplex</taxon>
    </lineage>
</organism>
<dbReference type="AlphaFoldDB" id="A0A7D5TG52"/>
<proteinExistence type="predicted"/>
<feature type="transmembrane region" description="Helical" evidence="1">
    <location>
        <begin position="45"/>
        <end position="66"/>
    </location>
</feature>
<feature type="transmembrane region" description="Helical" evidence="1">
    <location>
        <begin position="440"/>
        <end position="461"/>
    </location>
</feature>
<dbReference type="Proteomes" id="UP000509346">
    <property type="component" value="Chromosome"/>
</dbReference>